<dbReference type="Proteomes" id="UP000004840">
    <property type="component" value="Unassembled WGS sequence"/>
</dbReference>
<evidence type="ECO:0000313" key="1">
    <source>
        <dbReference type="EMBL" id="CCE54872.1"/>
    </source>
</evidence>
<name>G7HXF7_9CORY</name>
<proteinExistence type="predicted"/>
<gene>
    <name evidence="1" type="ORF">CCAS_06575</name>
</gene>
<accession>G7HXF7</accession>
<dbReference type="AlphaFoldDB" id="G7HXF7"/>
<dbReference type="EMBL" id="CAFW01000047">
    <property type="protein sequence ID" value="CCE54872.1"/>
    <property type="molecule type" value="Genomic_DNA"/>
</dbReference>
<dbReference type="RefSeq" id="WP_006822378.1">
    <property type="nucleotide sequence ID" value="NZ_CAFW01000047.1"/>
</dbReference>
<evidence type="ECO:0000313" key="2">
    <source>
        <dbReference type="Proteomes" id="UP000004840"/>
    </source>
</evidence>
<sequence>MTEKKQVRYYQKIGENVYRVSGAVRRSAVTGRYVTNGSAARDLKKNPLVSTGNK</sequence>
<comment type="caution">
    <text evidence="1">The sequence shown here is derived from an EMBL/GenBank/DDBJ whole genome shotgun (WGS) entry which is preliminary data.</text>
</comment>
<protein>
    <submittedName>
        <fullName evidence="1">Uncharacterized protein</fullName>
    </submittedName>
</protein>
<organism evidence="1 2">
    <name type="scientific">Corynebacterium casei UCMA 3821</name>
    <dbReference type="NCBI Taxonomy" id="1110505"/>
    <lineage>
        <taxon>Bacteria</taxon>
        <taxon>Bacillati</taxon>
        <taxon>Actinomycetota</taxon>
        <taxon>Actinomycetes</taxon>
        <taxon>Mycobacteriales</taxon>
        <taxon>Corynebacteriaceae</taxon>
        <taxon>Corynebacterium</taxon>
    </lineage>
</organism>
<reference evidence="1 2" key="1">
    <citation type="journal article" date="2012" name="J. Bacteriol.">
        <title>Genome Sequence of Corynebacterium casei UCMA 3821, Isolated from a Smear-Ripened Cheese.</title>
        <authorList>
            <person name="Monnet C."/>
            <person name="Loux V."/>
            <person name="Bento P."/>
            <person name="Gibrat J.F."/>
            <person name="Straub C."/>
            <person name="Bonnarme P."/>
            <person name="Landaud S."/>
            <person name="Irlinger F."/>
        </authorList>
    </citation>
    <scope>NUCLEOTIDE SEQUENCE [LARGE SCALE GENOMIC DNA]</scope>
    <source>
        <strain evidence="1 2">UCMA 3821</strain>
    </source>
</reference>